<accession>A0A7X1KK12</accession>
<dbReference type="EMBL" id="JACLAW010000001">
    <property type="protein sequence ID" value="MBC2664049.1"/>
    <property type="molecule type" value="Genomic_DNA"/>
</dbReference>
<evidence type="ECO:0000313" key="1">
    <source>
        <dbReference type="EMBL" id="MBC2664049.1"/>
    </source>
</evidence>
<dbReference type="Proteomes" id="UP000566813">
    <property type="component" value="Unassembled WGS sequence"/>
</dbReference>
<keyword evidence="2" id="KW-1185">Reference proteome</keyword>
<proteinExistence type="predicted"/>
<protein>
    <submittedName>
        <fullName evidence="1">Uncharacterized protein</fullName>
    </submittedName>
</protein>
<sequence>MDNEFTIAGHGPAWSLTKPVLVAVAVVGGMSAQAVPEHSSLATGQFGPGAGAVPHFSLGALPDAQPSVLALSVLAPSVPASSVLAPAALAAPALAAPAAPRSAGLAHPRSPVLASTAALVPPPAALRQSITPAGAPLATDQTAAPQAEVQTLAPLPAAPSASEVGQALAQPLVTTGAPTLELHAAGLIVTAAPQPAASAPRFVAEPVVQPLPAAAPKLVEAAPPPLPSAPAAPALAAIPVPPIAPIGYDLAAARPAPAAASPAPRTQLADTIRRKPLSRFAPTTKAKVPLRPAGTTAPGYAVRNDNIEFSLAARINGEPSGALPLRVSRDDRLWLRLSDLLGLIKDRMPAGEYARLAAAPGADDYVEFETIRRAGIDLRYDAANNRIDLGVE</sequence>
<dbReference type="RefSeq" id="WP_185662304.1">
    <property type="nucleotide sequence ID" value="NZ_JACLAW010000001.1"/>
</dbReference>
<name>A0A7X1KK12_9SPHN</name>
<comment type="caution">
    <text evidence="1">The sequence shown here is derived from an EMBL/GenBank/DDBJ whole genome shotgun (WGS) entry which is preliminary data.</text>
</comment>
<reference evidence="1 2" key="1">
    <citation type="submission" date="2020-08" db="EMBL/GenBank/DDBJ databases">
        <title>The genome sequence of type strain Novosphingobium flavum NBRC 111647.</title>
        <authorList>
            <person name="Liu Y."/>
        </authorList>
    </citation>
    <scope>NUCLEOTIDE SEQUENCE [LARGE SCALE GENOMIC DNA]</scope>
    <source>
        <strain evidence="1 2">NBRC 111647</strain>
    </source>
</reference>
<gene>
    <name evidence="1" type="ORF">H7F51_00805</name>
</gene>
<dbReference type="AlphaFoldDB" id="A0A7X1KK12"/>
<evidence type="ECO:0000313" key="2">
    <source>
        <dbReference type="Proteomes" id="UP000566813"/>
    </source>
</evidence>
<organism evidence="1 2">
    <name type="scientific">Novosphingobium flavum</name>
    <dbReference type="NCBI Taxonomy" id="1778672"/>
    <lineage>
        <taxon>Bacteria</taxon>
        <taxon>Pseudomonadati</taxon>
        <taxon>Pseudomonadota</taxon>
        <taxon>Alphaproteobacteria</taxon>
        <taxon>Sphingomonadales</taxon>
        <taxon>Sphingomonadaceae</taxon>
        <taxon>Novosphingobium</taxon>
    </lineage>
</organism>